<feature type="compositionally biased region" description="Polar residues" evidence="6">
    <location>
        <begin position="1451"/>
        <end position="1462"/>
    </location>
</feature>
<feature type="compositionally biased region" description="Low complexity" evidence="6">
    <location>
        <begin position="1336"/>
        <end position="1359"/>
    </location>
</feature>
<dbReference type="InterPro" id="IPR027417">
    <property type="entry name" value="P-loop_NTPase"/>
</dbReference>
<comment type="caution">
    <text evidence="5">Lacks conserved residue(s) required for the propagation of feature annotation.</text>
</comment>
<comment type="caution">
    <text evidence="8">The sequence shown here is derived from an EMBL/GenBank/DDBJ whole genome shotgun (WGS) entry which is preliminary data.</text>
</comment>
<feature type="compositionally biased region" description="Low complexity" evidence="6">
    <location>
        <begin position="419"/>
        <end position="435"/>
    </location>
</feature>
<evidence type="ECO:0000256" key="6">
    <source>
        <dbReference type="SAM" id="MobiDB-lite"/>
    </source>
</evidence>
<feature type="region of interest" description="Disordered" evidence="6">
    <location>
        <begin position="855"/>
        <end position="919"/>
    </location>
</feature>
<dbReference type="InterPro" id="IPR027640">
    <property type="entry name" value="Kinesin-like_fam"/>
</dbReference>
<feature type="compositionally biased region" description="Polar residues" evidence="6">
    <location>
        <begin position="899"/>
        <end position="916"/>
    </location>
</feature>
<feature type="region of interest" description="Disordered" evidence="6">
    <location>
        <begin position="1130"/>
        <end position="1190"/>
    </location>
</feature>
<feature type="compositionally biased region" description="Low complexity" evidence="6">
    <location>
        <begin position="1276"/>
        <end position="1307"/>
    </location>
</feature>
<dbReference type="InterPro" id="IPR001752">
    <property type="entry name" value="Kinesin_motor_dom"/>
</dbReference>
<dbReference type="EMBL" id="JAODUP010000083">
    <property type="protein sequence ID" value="KAK2163260.1"/>
    <property type="molecule type" value="Genomic_DNA"/>
</dbReference>
<dbReference type="PANTHER" id="PTHR21608">
    <property type="entry name" value="KINESIN-LIKE PROTEIN CG14535"/>
    <property type="match status" value="1"/>
</dbReference>
<evidence type="ECO:0000256" key="3">
    <source>
        <dbReference type="ARBA" id="ARBA00022840"/>
    </source>
</evidence>
<dbReference type="PANTHER" id="PTHR21608:SF7">
    <property type="entry name" value="KINESIN-LIKE PROTEIN CG14535"/>
    <property type="match status" value="1"/>
</dbReference>
<feature type="compositionally biased region" description="Polar residues" evidence="6">
    <location>
        <begin position="1223"/>
        <end position="1232"/>
    </location>
</feature>
<feature type="compositionally biased region" description="Basic and acidic residues" evidence="6">
    <location>
        <begin position="42"/>
        <end position="51"/>
    </location>
</feature>
<feature type="compositionally biased region" description="Basic residues" evidence="6">
    <location>
        <begin position="1508"/>
        <end position="1521"/>
    </location>
</feature>
<proteinExistence type="inferred from homology"/>
<evidence type="ECO:0000256" key="2">
    <source>
        <dbReference type="ARBA" id="ARBA00022741"/>
    </source>
</evidence>
<feature type="domain" description="Kinesin motor" evidence="7">
    <location>
        <begin position="68"/>
        <end position="412"/>
    </location>
</feature>
<feature type="compositionally biased region" description="Basic residues" evidence="6">
    <location>
        <begin position="879"/>
        <end position="890"/>
    </location>
</feature>
<feature type="region of interest" description="Disordered" evidence="6">
    <location>
        <begin position="1483"/>
        <end position="1537"/>
    </location>
</feature>
<dbReference type="GO" id="GO:0005524">
    <property type="term" value="F:ATP binding"/>
    <property type="evidence" value="ECO:0007669"/>
    <property type="project" value="UniProtKB-KW"/>
</dbReference>
<keyword evidence="4" id="KW-0963">Cytoplasm</keyword>
<feature type="region of interest" description="Disordered" evidence="6">
    <location>
        <begin position="1757"/>
        <end position="1790"/>
    </location>
</feature>
<evidence type="ECO:0000256" key="1">
    <source>
        <dbReference type="ARBA" id="ARBA00004245"/>
    </source>
</evidence>
<evidence type="ECO:0000256" key="4">
    <source>
        <dbReference type="ARBA" id="ARBA00023212"/>
    </source>
</evidence>
<feature type="compositionally biased region" description="Polar residues" evidence="6">
    <location>
        <begin position="741"/>
        <end position="751"/>
    </location>
</feature>
<feature type="compositionally biased region" description="Low complexity" evidence="6">
    <location>
        <begin position="1522"/>
        <end position="1534"/>
    </location>
</feature>
<dbReference type="SUPFAM" id="SSF52540">
    <property type="entry name" value="P-loop containing nucleoside triphosphate hydrolases"/>
    <property type="match status" value="2"/>
</dbReference>
<feature type="region of interest" description="Disordered" evidence="6">
    <location>
        <begin position="414"/>
        <end position="437"/>
    </location>
</feature>
<dbReference type="Pfam" id="PF00225">
    <property type="entry name" value="Kinesin"/>
    <property type="match status" value="2"/>
</dbReference>
<gene>
    <name evidence="8" type="ORF">LSH36_83g06061</name>
</gene>
<evidence type="ECO:0000259" key="7">
    <source>
        <dbReference type="PROSITE" id="PS50067"/>
    </source>
</evidence>
<evidence type="ECO:0000256" key="5">
    <source>
        <dbReference type="PROSITE-ProRule" id="PRU00283"/>
    </source>
</evidence>
<feature type="compositionally biased region" description="Polar residues" evidence="6">
    <location>
        <begin position="1372"/>
        <end position="1382"/>
    </location>
</feature>
<feature type="compositionally biased region" description="Basic and acidic residues" evidence="6">
    <location>
        <begin position="805"/>
        <end position="823"/>
    </location>
</feature>
<keyword evidence="4" id="KW-0206">Cytoskeleton</keyword>
<keyword evidence="3" id="KW-0067">ATP-binding</keyword>
<feature type="region of interest" description="Disordered" evidence="6">
    <location>
        <begin position="736"/>
        <end position="823"/>
    </location>
</feature>
<dbReference type="GO" id="GO:0008017">
    <property type="term" value="F:microtubule binding"/>
    <property type="evidence" value="ECO:0007669"/>
    <property type="project" value="InterPro"/>
</dbReference>
<dbReference type="Gene3D" id="3.40.850.10">
    <property type="entry name" value="Kinesin motor domain"/>
    <property type="match status" value="2"/>
</dbReference>
<dbReference type="InterPro" id="IPR036961">
    <property type="entry name" value="Kinesin_motor_dom_sf"/>
</dbReference>
<feature type="compositionally biased region" description="Polar residues" evidence="6">
    <location>
        <begin position="1308"/>
        <end position="1330"/>
    </location>
</feature>
<dbReference type="PRINTS" id="PR00380">
    <property type="entry name" value="KINESINHEAVY"/>
</dbReference>
<sequence length="1790" mass="193886">MSYEPSDTGFECSFATRRRKDNCGSTPGRDFAESFAHLSRSETAHSVERGIHGPQGLVPGGGGELDGGKTYTMLGVDDSSQNLGVIPCAIAWLFKLINEQKDRTGARFSVRVSAVEVTGKQEKLKDLLAEVAGGTEAGSTTAPGVYLREDPICGLQIENQSELRAPTADQASYYLDAAIAARTIPAHPAVVKRIRWMAGTPGTKATRSKIIQAGHDLVHFPADLLPSGCWSTVHLPNRGRCVNLPVERPPDETPSTSPSSSQVLLLHRQVHISPSLSLRQRRATKAEEDARNSHLLFTLSVYQYRVEKSTKGQDGVAGGRSRLHLLDLGSCSKRDTSGSNALSLSALGNVILALLNGQRHVPHRDSKLTQLIKESLGNWSCRTCMIAHVSPAVHAYNETLQVIQLAARIHRMKRRSRNKWSSTSSDDSSCDGQSVRMRRMRPGVRMGILREDGIGGFSHSDPDYSSSEQSCDTVIYVGANGQALSDRELTDNEGPPPVVTSFPKSSSMPSEANIPEEEPNLSGDKVQEDQVTTIQMSKGNISKPGAMTYTSKLPPKSPLRTAMSNQTAPVSGVVQLPRKMNPKLKSQAHVKQKVDDLTSHDQMGNTESEKWIDGPGAPPCQTYMDSSAASWRDSSMGSVAEPWIYSSGRAPDGQYYAGVPPSGGQYFSGPGMSAVPVVPEVNNQQGSEHWVDGPHVPATAPVPIKDTELWVDGPSAFRVESLRLAPRVGRMWTEMPRDSASPVSHSHSLKSTPKVCRKEPTHQKVKSRTLEIHKPTTQLATEVLEPKPIDQTNAESNSSLSVNADSERNSCQSEKESAGGKKMQDLAVQTQAPPMIFPVKAFVHDWVVKHSISSVESAEDDTAANPAETRKSRIAKPTAGKKHHLSKHTKTTVDDMALSRQTQSPERCISSAQSSPRLRRLRKHGLPVQSQLTVRTAAWVMSITEETTSQSSPSGNLGNHKVQGTDSALGCSNVEPICEQDLPGSPPPDYDSCMEESLISEHLQQDVDVDFEKQLDSTKEDVRLRRKEDDFSVGDNADRDMADCDKYSVDAQSANKESLLDVNSLLLSNRESIYELQMDEQLEYTDNLRKNASGSDDMSAWSSGSYQNVSLPHKEVVSMNKAASDVALHDGLSSPVHGDNESGIASGSGGLISPPSSLDEKRPSKLVRPSSLRRPDGASNPNLTDIESEKDVALDAQYPCKGEALPLVKCMSEPIRNPAADGQSPQGNSPTVASKPASRLPVKSSVQSSTKSVPSSKPPSARCSRSLSLPVRNVAKPSQSEVSSVCSSASSSPTKSASTPASAKTSPIKCSNKSKLPKVSTPTSGTSPSQEKVHFSRSSSTKSSKSSKLVSSGSNKNGSALKSNSAKESKSSLRATSKSPSPSKRDKESRLPKFNNSLAGHRSRHTDSDSGNDSGIVKNDRKFLSPYSKLTKPRVSSYSTSSGHGSDNSSTFAGANSSQPNAQVVRLSKIESSSGYDSMLREDSEITGASSHDSTSESSSGGNSRSSKLPKKKDKSGRRSRSAPARSTSESPTSCAAVQSPASCRRVYVLPSSRAWVDTRRCTEVVIEPLELKSYDEEELEKMARRRREAQLRASEKHTLKVAELLVRQEQLKNELMEAKSMLMVDKSTWSFDYERRRYLASSGLASYRVAIRGDERLPPRVIIGPIRIERNKKWSVLPHSFPAFLAIHLSTNPRLSVSGSVCCGDAGAQFQNRSVLLSAQTLQRSRVGGGGSSCRLVIQYCVASHSPESYRYNNVYTTQSGSPDQTPTYLRRDLPITNQPTNHTPASSI</sequence>
<dbReference type="GO" id="GO:0005856">
    <property type="term" value="C:cytoskeleton"/>
    <property type="evidence" value="ECO:0007669"/>
    <property type="project" value="UniProtKB-SubCell"/>
</dbReference>
<dbReference type="Proteomes" id="UP001208570">
    <property type="component" value="Unassembled WGS sequence"/>
</dbReference>
<feature type="compositionally biased region" description="Low complexity" evidence="6">
    <location>
        <begin position="1488"/>
        <end position="1507"/>
    </location>
</feature>
<feature type="compositionally biased region" description="Polar residues" evidence="6">
    <location>
        <begin position="1757"/>
        <end position="1769"/>
    </location>
</feature>
<feature type="compositionally biased region" description="Basic and acidic residues" evidence="6">
    <location>
        <begin position="756"/>
        <end position="774"/>
    </location>
</feature>
<keyword evidence="9" id="KW-1185">Reference proteome</keyword>
<feature type="region of interest" description="Disordered" evidence="6">
    <location>
        <begin position="1216"/>
        <end position="1462"/>
    </location>
</feature>
<feature type="region of interest" description="Disordered" evidence="6">
    <location>
        <begin position="486"/>
        <end position="525"/>
    </location>
</feature>
<organism evidence="8 9">
    <name type="scientific">Paralvinella palmiformis</name>
    <dbReference type="NCBI Taxonomy" id="53620"/>
    <lineage>
        <taxon>Eukaryota</taxon>
        <taxon>Metazoa</taxon>
        <taxon>Spiralia</taxon>
        <taxon>Lophotrochozoa</taxon>
        <taxon>Annelida</taxon>
        <taxon>Polychaeta</taxon>
        <taxon>Sedentaria</taxon>
        <taxon>Canalipalpata</taxon>
        <taxon>Terebellida</taxon>
        <taxon>Terebelliformia</taxon>
        <taxon>Alvinellidae</taxon>
        <taxon>Paralvinella</taxon>
    </lineage>
</organism>
<feature type="compositionally biased region" description="Polar residues" evidence="6">
    <location>
        <begin position="790"/>
        <end position="804"/>
    </location>
</feature>
<feature type="compositionally biased region" description="Polar residues" evidence="6">
    <location>
        <begin position="1777"/>
        <end position="1790"/>
    </location>
</feature>
<comment type="subcellular location">
    <subcellularLocation>
        <location evidence="1">Cytoplasm</location>
        <location evidence="1">Cytoskeleton</location>
    </subcellularLocation>
</comment>
<reference evidence="8" key="1">
    <citation type="journal article" date="2023" name="Mol. Biol. Evol.">
        <title>Third-Generation Sequencing Reveals the Adaptive Role of the Epigenome in Three Deep-Sea Polychaetes.</title>
        <authorList>
            <person name="Perez M."/>
            <person name="Aroh O."/>
            <person name="Sun Y."/>
            <person name="Lan Y."/>
            <person name="Juniper S.K."/>
            <person name="Young C.R."/>
            <person name="Angers B."/>
            <person name="Qian P.Y."/>
        </authorList>
    </citation>
    <scope>NUCLEOTIDE SEQUENCE</scope>
    <source>
        <strain evidence="8">P08H-3</strain>
    </source>
</reference>
<dbReference type="SMART" id="SM00129">
    <property type="entry name" value="KISc"/>
    <property type="match status" value="1"/>
</dbReference>
<evidence type="ECO:0000313" key="9">
    <source>
        <dbReference type="Proteomes" id="UP001208570"/>
    </source>
</evidence>
<evidence type="ECO:0000313" key="8">
    <source>
        <dbReference type="EMBL" id="KAK2163260.1"/>
    </source>
</evidence>
<feature type="compositionally biased region" description="Low complexity" evidence="6">
    <location>
        <begin position="1436"/>
        <end position="1450"/>
    </location>
</feature>
<dbReference type="GO" id="GO:0007018">
    <property type="term" value="P:microtubule-based movement"/>
    <property type="evidence" value="ECO:0007669"/>
    <property type="project" value="InterPro"/>
</dbReference>
<comment type="similarity">
    <text evidence="5">Belongs to the TRAFAC class myosin-kinesin ATPase superfamily. Kinesin family.</text>
</comment>
<name>A0AAD9K3J0_9ANNE</name>
<feature type="compositionally biased region" description="Low complexity" evidence="6">
    <location>
        <begin position="1241"/>
        <end position="1260"/>
    </location>
</feature>
<protein>
    <recommendedName>
        <fullName evidence="7">Kinesin motor domain-containing protein</fullName>
    </recommendedName>
</protein>
<accession>A0AAD9K3J0</accession>
<keyword evidence="2" id="KW-0547">Nucleotide-binding</keyword>
<feature type="region of interest" description="Disordered" evidence="6">
    <location>
        <begin position="42"/>
        <end position="64"/>
    </location>
</feature>
<dbReference type="PROSITE" id="PS50067">
    <property type="entry name" value="KINESIN_MOTOR_2"/>
    <property type="match status" value="1"/>
</dbReference>
<dbReference type="GO" id="GO:0003777">
    <property type="term" value="F:microtubule motor activity"/>
    <property type="evidence" value="ECO:0007669"/>
    <property type="project" value="InterPro"/>
</dbReference>